<feature type="domain" description="HTH lysR-type" evidence="5">
    <location>
        <begin position="16"/>
        <end position="58"/>
    </location>
</feature>
<dbReference type="Gene3D" id="1.10.10.10">
    <property type="entry name" value="Winged helix-like DNA-binding domain superfamily/Winged helix DNA-binding domain"/>
    <property type="match status" value="1"/>
</dbReference>
<dbReference type="AlphaFoldDB" id="A0A382QNQ8"/>
<dbReference type="InterPro" id="IPR005119">
    <property type="entry name" value="LysR_subst-bd"/>
</dbReference>
<dbReference type="GO" id="GO:0005829">
    <property type="term" value="C:cytosol"/>
    <property type="evidence" value="ECO:0007669"/>
    <property type="project" value="TreeGrafter"/>
</dbReference>
<dbReference type="InterPro" id="IPR036390">
    <property type="entry name" value="WH_DNA-bd_sf"/>
</dbReference>
<dbReference type="InterPro" id="IPR050950">
    <property type="entry name" value="HTH-type_LysR_regulators"/>
</dbReference>
<sequence length="299" mass="34657">MFSLEYRYFYQSALDKSFRKAGENLNINSSALVRQIYKLEDRLNLKLFNRSSKGLELTAQGNLLYNYVAESIEKNEKFLENIYQSDENFETHITISTVETIAIYFLSTVIKNFQEQNKFTTFEINAKKPDSIIDDLILNKSNIGITFAKDIPKSLEILFEKNFPLGILCSPNHELTKKNKISILDCLTYPLVFHPGTLTVWKKIQREMGYSSHYIKPRIISNSYAFIKSYLKKNTQALFFSTKLGALLEISEKSLIHKSVDNKTFLSNNIGIIVNKSLLQNKKTEFFIENLIKFFETIN</sequence>
<evidence type="ECO:0000256" key="4">
    <source>
        <dbReference type="ARBA" id="ARBA00023163"/>
    </source>
</evidence>
<dbReference type="GO" id="GO:0003677">
    <property type="term" value="F:DNA binding"/>
    <property type="evidence" value="ECO:0007669"/>
    <property type="project" value="UniProtKB-KW"/>
</dbReference>
<evidence type="ECO:0000256" key="3">
    <source>
        <dbReference type="ARBA" id="ARBA00023125"/>
    </source>
</evidence>
<dbReference type="Pfam" id="PF03466">
    <property type="entry name" value="LysR_substrate"/>
    <property type="match status" value="1"/>
</dbReference>
<gene>
    <name evidence="6" type="ORF">METZ01_LOCUS339940</name>
</gene>
<dbReference type="Pfam" id="PF00126">
    <property type="entry name" value="HTH_1"/>
    <property type="match status" value="1"/>
</dbReference>
<evidence type="ECO:0000313" key="6">
    <source>
        <dbReference type="EMBL" id="SVC87086.1"/>
    </source>
</evidence>
<dbReference type="EMBL" id="UINC01115799">
    <property type="protein sequence ID" value="SVC87086.1"/>
    <property type="molecule type" value="Genomic_DNA"/>
</dbReference>
<dbReference type="SUPFAM" id="SSF53850">
    <property type="entry name" value="Periplasmic binding protein-like II"/>
    <property type="match status" value="1"/>
</dbReference>
<reference evidence="6" key="1">
    <citation type="submission" date="2018-05" db="EMBL/GenBank/DDBJ databases">
        <authorList>
            <person name="Lanie J.A."/>
            <person name="Ng W.-L."/>
            <person name="Kazmierczak K.M."/>
            <person name="Andrzejewski T.M."/>
            <person name="Davidsen T.M."/>
            <person name="Wayne K.J."/>
            <person name="Tettelin H."/>
            <person name="Glass J.I."/>
            <person name="Rusch D."/>
            <person name="Podicherti R."/>
            <person name="Tsui H.-C.T."/>
            <person name="Winkler M.E."/>
        </authorList>
    </citation>
    <scope>NUCLEOTIDE SEQUENCE</scope>
</reference>
<comment type="similarity">
    <text evidence="1">Belongs to the LysR transcriptional regulatory family.</text>
</comment>
<dbReference type="InterPro" id="IPR000847">
    <property type="entry name" value="LysR_HTH_N"/>
</dbReference>
<keyword evidence="2" id="KW-0805">Transcription regulation</keyword>
<organism evidence="6">
    <name type="scientific">marine metagenome</name>
    <dbReference type="NCBI Taxonomy" id="408172"/>
    <lineage>
        <taxon>unclassified sequences</taxon>
        <taxon>metagenomes</taxon>
        <taxon>ecological metagenomes</taxon>
    </lineage>
</organism>
<dbReference type="Gene3D" id="3.40.190.10">
    <property type="entry name" value="Periplasmic binding protein-like II"/>
    <property type="match status" value="2"/>
</dbReference>
<dbReference type="PANTHER" id="PTHR30419">
    <property type="entry name" value="HTH-TYPE TRANSCRIPTIONAL REGULATOR YBHD"/>
    <property type="match status" value="1"/>
</dbReference>
<name>A0A382QNQ8_9ZZZZ</name>
<accession>A0A382QNQ8</accession>
<evidence type="ECO:0000259" key="5">
    <source>
        <dbReference type="PROSITE" id="PS50931"/>
    </source>
</evidence>
<dbReference type="GO" id="GO:0003700">
    <property type="term" value="F:DNA-binding transcription factor activity"/>
    <property type="evidence" value="ECO:0007669"/>
    <property type="project" value="InterPro"/>
</dbReference>
<dbReference type="SUPFAM" id="SSF46785">
    <property type="entry name" value="Winged helix' DNA-binding domain"/>
    <property type="match status" value="1"/>
</dbReference>
<keyword evidence="4" id="KW-0804">Transcription</keyword>
<dbReference type="CDD" id="cd05466">
    <property type="entry name" value="PBP2_LTTR_substrate"/>
    <property type="match status" value="1"/>
</dbReference>
<evidence type="ECO:0000256" key="2">
    <source>
        <dbReference type="ARBA" id="ARBA00023015"/>
    </source>
</evidence>
<keyword evidence="3" id="KW-0238">DNA-binding</keyword>
<dbReference type="PROSITE" id="PS50931">
    <property type="entry name" value="HTH_LYSR"/>
    <property type="match status" value="1"/>
</dbReference>
<protein>
    <recommendedName>
        <fullName evidence="5">HTH lysR-type domain-containing protein</fullName>
    </recommendedName>
</protein>
<proteinExistence type="inferred from homology"/>
<dbReference type="InterPro" id="IPR036388">
    <property type="entry name" value="WH-like_DNA-bd_sf"/>
</dbReference>
<evidence type="ECO:0000256" key="1">
    <source>
        <dbReference type="ARBA" id="ARBA00009437"/>
    </source>
</evidence>